<dbReference type="Proteomes" id="UP000294980">
    <property type="component" value="Unassembled WGS sequence"/>
</dbReference>
<gene>
    <name evidence="2" type="ORF">EV688_104117</name>
</gene>
<dbReference type="InterPro" id="IPR011008">
    <property type="entry name" value="Dimeric_a/b-barrel"/>
</dbReference>
<reference evidence="2 3" key="1">
    <citation type="submission" date="2019-03" db="EMBL/GenBank/DDBJ databases">
        <title>Genomic Encyclopedia of Type Strains, Phase IV (KMG-IV): sequencing the most valuable type-strain genomes for metagenomic binning, comparative biology and taxonomic classification.</title>
        <authorList>
            <person name="Goeker M."/>
        </authorList>
    </citation>
    <scope>NUCLEOTIDE SEQUENCE [LARGE SCALE GENOMIC DNA]</scope>
    <source>
        <strain evidence="2 3">DSM 23344</strain>
    </source>
</reference>
<dbReference type="SUPFAM" id="SSF54909">
    <property type="entry name" value="Dimeric alpha+beta barrel"/>
    <property type="match status" value="1"/>
</dbReference>
<dbReference type="AlphaFoldDB" id="A0A4R2KSB1"/>
<organism evidence="2 3">
    <name type="scientific">Chromatocurvus halotolerans</name>
    <dbReference type="NCBI Taxonomy" id="1132028"/>
    <lineage>
        <taxon>Bacteria</taxon>
        <taxon>Pseudomonadati</taxon>
        <taxon>Pseudomonadota</taxon>
        <taxon>Gammaproteobacteria</taxon>
        <taxon>Cellvibrionales</taxon>
        <taxon>Halieaceae</taxon>
        <taxon>Chromatocurvus</taxon>
    </lineage>
</organism>
<dbReference type="Gene3D" id="3.30.70.100">
    <property type="match status" value="1"/>
</dbReference>
<feature type="domain" description="DUF1330" evidence="1">
    <location>
        <begin position="42"/>
        <end position="118"/>
    </location>
</feature>
<comment type="caution">
    <text evidence="2">The sequence shown here is derived from an EMBL/GenBank/DDBJ whole genome shotgun (WGS) entry which is preliminary data.</text>
</comment>
<dbReference type="PANTHER" id="PTHR40257:SF1">
    <property type="entry name" value="DUF1330 DOMAIN-CONTAINING PROTEIN"/>
    <property type="match status" value="1"/>
</dbReference>
<accession>A0A4R2KSB1</accession>
<dbReference type="EMBL" id="SLWX01000004">
    <property type="protein sequence ID" value="TCO76663.1"/>
    <property type="molecule type" value="Genomic_DNA"/>
</dbReference>
<dbReference type="RefSeq" id="WP_117314931.1">
    <property type="nucleotide sequence ID" value="NZ_QQSW01000002.1"/>
</dbReference>
<keyword evidence="3" id="KW-1185">Reference proteome</keyword>
<protein>
    <submittedName>
        <fullName evidence="2">Uncharacterized protein (DUF1330 family)</fullName>
    </submittedName>
</protein>
<evidence type="ECO:0000259" key="1">
    <source>
        <dbReference type="Pfam" id="PF07045"/>
    </source>
</evidence>
<dbReference type="PANTHER" id="PTHR40257">
    <property type="match status" value="1"/>
</dbReference>
<dbReference type="OrthoDB" id="8909581at2"/>
<name>A0A4R2KSB1_9GAMM</name>
<dbReference type="InterPro" id="IPR010753">
    <property type="entry name" value="DUF1330"/>
</dbReference>
<dbReference type="Pfam" id="PF07045">
    <property type="entry name" value="DUF1330"/>
    <property type="match status" value="1"/>
</dbReference>
<sequence length="138" mass="15172">MRSVDPTREQFDAFKALPRDTPINMLNLIRFNDSAVYPDGERVTGAQAYARYGKHSGPIFRKLGGEILWRGKGECLVIGPADEHWDVAFVARYPSAAAFMAMVTDPDYQAIVIHRQVAVADSRLLRLASEDAGSGFGG</sequence>
<evidence type="ECO:0000313" key="3">
    <source>
        <dbReference type="Proteomes" id="UP000294980"/>
    </source>
</evidence>
<proteinExistence type="predicted"/>
<evidence type="ECO:0000313" key="2">
    <source>
        <dbReference type="EMBL" id="TCO76663.1"/>
    </source>
</evidence>